<evidence type="ECO:0000256" key="7">
    <source>
        <dbReference type="ARBA" id="ARBA00022840"/>
    </source>
</evidence>
<dbReference type="Pfam" id="PF00069">
    <property type="entry name" value="Pkinase"/>
    <property type="match status" value="1"/>
</dbReference>
<evidence type="ECO:0000256" key="3">
    <source>
        <dbReference type="ARBA" id="ARBA00022553"/>
    </source>
</evidence>
<dbReference type="CDD" id="cd07830">
    <property type="entry name" value="STKc_MAK_like"/>
    <property type="match status" value="1"/>
</dbReference>
<reference evidence="10" key="1">
    <citation type="submission" date="2014-11" db="EMBL/GenBank/DDBJ databases">
        <authorList>
            <person name="Otto D Thomas"/>
            <person name="Naeem Raeece"/>
        </authorList>
    </citation>
    <scope>NUCLEOTIDE SEQUENCE</scope>
</reference>
<dbReference type="EMBL" id="CDMZ01001259">
    <property type="protein sequence ID" value="CEM29801.1"/>
    <property type="molecule type" value="Genomic_DNA"/>
</dbReference>
<protein>
    <recommendedName>
        <fullName evidence="9">Protein kinase domain-containing protein</fullName>
    </recommendedName>
</protein>
<keyword evidence="5" id="KW-0547">Nucleotide-binding</keyword>
<feature type="compositionally biased region" description="Gly residues" evidence="8">
    <location>
        <begin position="790"/>
        <end position="800"/>
    </location>
</feature>
<gene>
    <name evidence="10" type="ORF">Cvel_4771</name>
</gene>
<dbReference type="InterPro" id="IPR008271">
    <property type="entry name" value="Ser/Thr_kinase_AS"/>
</dbReference>
<feature type="compositionally biased region" description="Low complexity" evidence="8">
    <location>
        <begin position="376"/>
        <end position="385"/>
    </location>
</feature>
<feature type="region of interest" description="Disordered" evidence="8">
    <location>
        <begin position="672"/>
        <end position="818"/>
    </location>
</feature>
<dbReference type="PANTHER" id="PTHR24055">
    <property type="entry name" value="MITOGEN-ACTIVATED PROTEIN KINASE"/>
    <property type="match status" value="1"/>
</dbReference>
<dbReference type="SUPFAM" id="SSF56112">
    <property type="entry name" value="Protein kinase-like (PK-like)"/>
    <property type="match status" value="1"/>
</dbReference>
<dbReference type="PROSITE" id="PS00108">
    <property type="entry name" value="PROTEIN_KINASE_ST"/>
    <property type="match status" value="1"/>
</dbReference>
<dbReference type="FunFam" id="1.10.510.10:FF:000104">
    <property type="entry name" value="serine/threonine-protein kinase MAK isoform X1"/>
    <property type="match status" value="1"/>
</dbReference>
<dbReference type="GO" id="GO:0005524">
    <property type="term" value="F:ATP binding"/>
    <property type="evidence" value="ECO:0007669"/>
    <property type="project" value="UniProtKB-KW"/>
</dbReference>
<evidence type="ECO:0000259" key="9">
    <source>
        <dbReference type="PROSITE" id="PS50011"/>
    </source>
</evidence>
<keyword evidence="3" id="KW-0597">Phosphoprotein</keyword>
<feature type="compositionally biased region" description="Basic and acidic residues" evidence="8">
    <location>
        <begin position="403"/>
        <end position="412"/>
    </location>
</feature>
<feature type="region of interest" description="Disordered" evidence="8">
    <location>
        <begin position="564"/>
        <end position="613"/>
    </location>
</feature>
<evidence type="ECO:0000256" key="8">
    <source>
        <dbReference type="SAM" id="MobiDB-lite"/>
    </source>
</evidence>
<keyword evidence="7" id="KW-0067">ATP-binding</keyword>
<feature type="compositionally biased region" description="Low complexity" evidence="8">
    <location>
        <begin position="413"/>
        <end position="429"/>
    </location>
</feature>
<dbReference type="PROSITE" id="PS50011">
    <property type="entry name" value="PROTEIN_KINASE_DOM"/>
    <property type="match status" value="1"/>
</dbReference>
<sequence>MDGWMQSLRKLVHPNVVKLKEVIRENDDLHFVFEYMEANLYHIMKDRTKNFPESKIRNIMYQTIAALAFIHKHGYFHRDLKPENLLVSKESLKLADFGLAREIRSRPPYTDYVSTRWYRAPEILLRSTSYNSPIDLWAAGAIMAELYMLRPLFPGASETDQLYKVASVLGTPSSTQWVEGQKLANAMNYKWPKFTATPLTQLIPNASTEALSLLARLLEYNPQKRCTASEALQHPYFADHMNNGVAAADGQGPLPPLHAAADSGASGTPSGVLAGAAAMASGERERRRLSRERIERDREKEKENHQPSPHSFGFPHGQPGPARGAKPSPTAPPGHGSLPSQGWQKGRDRGFHTNGNGGGGGGGSMNSNGGGTRRLGPVPGGRQPAAGGGFGPAGSPTGGLNEMIDRLEHDHYSSQQPQQQHQGGRHPFQGGQGGGGRSGSNQWSNGSGSRRGSANFPAALLNELNGVGVGGGGAGFGFGVAGGGAGAGPTGASVKPIGGLTRGSPPVGASIGSSFGGGQMGFRNLLQNHQQASGSGAVGGAPGASGGAQGLGIGGPGLIGGGTPLGHGVGGRGGAGLLRGAQGGGGLPPIDRERERRGSGSREGGRVGAGGKFDLNNVNQIGGGAKMGGGAAGGSGWGPVGQNPWGGNAGAPIGSSPGVAPLGGRSGVGLVTGPTFGRQGSQEDNSAKYTRTAMRQQHQGGSGLAGSGGAAAAGPGPPPRFGRQSPPGPTGGGGGSFGNGGLGVGGGGGMPSLPPLERGAGGGTKHAQHLPGVREFVPGGKQQLERRDSGGGLGGGGPGSLGSSLDPLSTRSALARCY</sequence>
<evidence type="ECO:0000256" key="4">
    <source>
        <dbReference type="ARBA" id="ARBA00022679"/>
    </source>
</evidence>
<dbReference type="Gene3D" id="1.10.510.10">
    <property type="entry name" value="Transferase(Phosphotransferase) domain 1"/>
    <property type="match status" value="1"/>
</dbReference>
<feature type="compositionally biased region" description="Polar residues" evidence="8">
    <location>
        <begin position="678"/>
        <end position="699"/>
    </location>
</feature>
<dbReference type="GO" id="GO:0004674">
    <property type="term" value="F:protein serine/threonine kinase activity"/>
    <property type="evidence" value="ECO:0007669"/>
    <property type="project" value="UniProtKB-KW"/>
</dbReference>
<evidence type="ECO:0000256" key="2">
    <source>
        <dbReference type="ARBA" id="ARBA00022527"/>
    </source>
</evidence>
<evidence type="ECO:0000256" key="5">
    <source>
        <dbReference type="ARBA" id="ARBA00022741"/>
    </source>
</evidence>
<keyword evidence="4" id="KW-0808">Transferase</keyword>
<feature type="compositionally biased region" description="Basic and acidic residues" evidence="8">
    <location>
        <begin position="282"/>
        <end position="305"/>
    </location>
</feature>
<dbReference type="Gene3D" id="3.30.200.20">
    <property type="entry name" value="Phosphorylase Kinase, domain 1"/>
    <property type="match status" value="1"/>
</dbReference>
<organism evidence="10">
    <name type="scientific">Chromera velia CCMP2878</name>
    <dbReference type="NCBI Taxonomy" id="1169474"/>
    <lineage>
        <taxon>Eukaryota</taxon>
        <taxon>Sar</taxon>
        <taxon>Alveolata</taxon>
        <taxon>Colpodellida</taxon>
        <taxon>Chromeraceae</taxon>
        <taxon>Chromera</taxon>
    </lineage>
</organism>
<dbReference type="AlphaFoldDB" id="A0A0G4GIZ4"/>
<evidence type="ECO:0000313" key="10">
    <source>
        <dbReference type="EMBL" id="CEM29801.1"/>
    </source>
</evidence>
<dbReference type="InterPro" id="IPR011009">
    <property type="entry name" value="Kinase-like_dom_sf"/>
</dbReference>
<comment type="similarity">
    <text evidence="1">Belongs to the protein kinase superfamily. CMGC Ser/Thr protein kinase family. CDC2/CDKX subfamily.</text>
</comment>
<feature type="compositionally biased region" description="Gly residues" evidence="8">
    <location>
        <begin position="355"/>
        <end position="373"/>
    </location>
</feature>
<feature type="region of interest" description="Disordered" evidence="8">
    <location>
        <begin position="247"/>
        <end position="454"/>
    </location>
</feature>
<evidence type="ECO:0000256" key="1">
    <source>
        <dbReference type="ARBA" id="ARBA00006485"/>
    </source>
</evidence>
<proteinExistence type="inferred from homology"/>
<keyword evidence="6" id="KW-0418">Kinase</keyword>
<feature type="compositionally biased region" description="Low complexity" evidence="8">
    <location>
        <begin position="439"/>
        <end position="453"/>
    </location>
</feature>
<keyword evidence="2" id="KW-0723">Serine/threonine-protein kinase</keyword>
<dbReference type="InterPro" id="IPR000719">
    <property type="entry name" value="Prot_kinase_dom"/>
</dbReference>
<feature type="compositionally biased region" description="Basic and acidic residues" evidence="8">
    <location>
        <begin position="590"/>
        <end position="605"/>
    </location>
</feature>
<name>A0A0G4GIZ4_9ALVE</name>
<evidence type="ECO:0000256" key="6">
    <source>
        <dbReference type="ARBA" id="ARBA00022777"/>
    </source>
</evidence>
<dbReference type="VEuPathDB" id="CryptoDB:Cvel_4771"/>
<feature type="compositionally biased region" description="Gly residues" evidence="8">
    <location>
        <begin position="564"/>
        <end position="587"/>
    </location>
</feature>
<dbReference type="InterPro" id="IPR050117">
    <property type="entry name" value="MAPK"/>
</dbReference>
<feature type="domain" description="Protein kinase" evidence="9">
    <location>
        <begin position="1"/>
        <end position="237"/>
    </location>
</feature>
<dbReference type="SMART" id="SM00220">
    <property type="entry name" value="S_TKc"/>
    <property type="match status" value="1"/>
</dbReference>
<feature type="compositionally biased region" description="Gly residues" evidence="8">
    <location>
        <begin position="700"/>
        <end position="711"/>
    </location>
</feature>
<accession>A0A0G4GIZ4</accession>
<feature type="compositionally biased region" description="Gly residues" evidence="8">
    <location>
        <begin position="730"/>
        <end position="750"/>
    </location>
</feature>